<dbReference type="CDD" id="cd00085">
    <property type="entry name" value="HNHc"/>
    <property type="match status" value="1"/>
</dbReference>
<protein>
    <submittedName>
        <fullName evidence="1">HNH endonuclease</fullName>
    </submittedName>
</protein>
<sequence length="104" mass="11863">MPCAIGGHTSADNLKALCRKHHLLKTCCGWREVQEPDGIIVWKAPTDTFTAPACALLFANLTRSRTRAQDRKQRRRTERNCNRRTRLQCKDARLAYAEANPPPF</sequence>
<dbReference type="Proteomes" id="UP000284557">
    <property type="component" value="Unassembled WGS sequence"/>
</dbReference>
<evidence type="ECO:0000313" key="1">
    <source>
        <dbReference type="EMBL" id="RIT42067.1"/>
    </source>
</evidence>
<dbReference type="EMBL" id="QXBN01000003">
    <property type="protein sequence ID" value="RIT42067.1"/>
    <property type="molecule type" value="Genomic_DNA"/>
</dbReference>
<keyword evidence="1" id="KW-0378">Hydrolase</keyword>
<dbReference type="AlphaFoldDB" id="A0ABD7HUS1"/>
<accession>A0ABD7HUS1</accession>
<name>A0ABD7HUS1_9MYCO</name>
<reference evidence="1 2" key="1">
    <citation type="submission" date="2018-08" db="EMBL/GenBank/DDBJ databases">
        <title>Linezolid Resistance in Mycobacterium abscessus: MIC Distribution and Comprehensive Investigation of Resistance Mechanisms.</title>
        <authorList>
            <person name="Ye M."/>
            <person name="Xu L."/>
            <person name="Zou Y."/>
            <person name="Li B."/>
            <person name="Guo Q."/>
            <person name="Zhang Y."/>
            <person name="Zhan M."/>
            <person name="Xu B."/>
            <person name="Yu F."/>
            <person name="Zhang Z."/>
            <person name="Chu H."/>
        </authorList>
    </citation>
    <scope>NUCLEOTIDE SEQUENCE [LARGE SCALE GENOMIC DNA]</scope>
    <source>
        <strain evidence="1 2">G143</strain>
    </source>
</reference>
<organism evidence="1 2">
    <name type="scientific">Mycobacteroides abscessus</name>
    <dbReference type="NCBI Taxonomy" id="36809"/>
    <lineage>
        <taxon>Bacteria</taxon>
        <taxon>Bacillati</taxon>
        <taxon>Actinomycetota</taxon>
        <taxon>Actinomycetes</taxon>
        <taxon>Mycobacteriales</taxon>
        <taxon>Mycobacteriaceae</taxon>
        <taxon>Mycobacteroides</taxon>
    </lineage>
</organism>
<evidence type="ECO:0000313" key="2">
    <source>
        <dbReference type="Proteomes" id="UP000284557"/>
    </source>
</evidence>
<keyword evidence="1" id="KW-0540">Nuclease</keyword>
<comment type="caution">
    <text evidence="1">The sequence shown here is derived from an EMBL/GenBank/DDBJ whole genome shotgun (WGS) entry which is preliminary data.</text>
</comment>
<dbReference type="GO" id="GO:0004519">
    <property type="term" value="F:endonuclease activity"/>
    <property type="evidence" value="ECO:0007669"/>
    <property type="project" value="UniProtKB-KW"/>
</dbReference>
<proteinExistence type="predicted"/>
<gene>
    <name evidence="1" type="ORF">D2E76_06560</name>
</gene>
<dbReference type="InterPro" id="IPR003615">
    <property type="entry name" value="HNH_nuc"/>
</dbReference>
<keyword evidence="1" id="KW-0255">Endonuclease</keyword>